<proteinExistence type="predicted"/>
<evidence type="ECO:0000256" key="6">
    <source>
        <dbReference type="ARBA" id="ARBA00023306"/>
    </source>
</evidence>
<dbReference type="Proteomes" id="UP000272942">
    <property type="component" value="Unassembled WGS sequence"/>
</dbReference>
<dbReference type="AlphaFoldDB" id="A0A183AI44"/>
<dbReference type="Pfam" id="PF12719">
    <property type="entry name" value="Cnd3"/>
    <property type="match status" value="1"/>
</dbReference>
<dbReference type="GO" id="GO:0051301">
    <property type="term" value="P:cell division"/>
    <property type="evidence" value="ECO:0007669"/>
    <property type="project" value="UniProtKB-KW"/>
</dbReference>
<dbReference type="PANTHER" id="PTHR14418:SF5">
    <property type="entry name" value="CONDENSIN COMPLEX SUBUNIT 3"/>
    <property type="match status" value="1"/>
</dbReference>
<keyword evidence="2" id="KW-0158">Chromosome</keyword>
<evidence type="ECO:0000256" key="5">
    <source>
        <dbReference type="ARBA" id="ARBA00023067"/>
    </source>
</evidence>
<protein>
    <submittedName>
        <fullName evidence="11">Cnd3 domain-containing protein</fullName>
    </submittedName>
</protein>
<evidence type="ECO:0000313" key="11">
    <source>
        <dbReference type="WBParaSite" id="ECPE_0000664201-mRNA-1"/>
    </source>
</evidence>
<keyword evidence="3" id="KW-0132">Cell division</keyword>
<dbReference type="GO" id="GO:0000796">
    <property type="term" value="C:condensin complex"/>
    <property type="evidence" value="ECO:0007669"/>
    <property type="project" value="InterPro"/>
</dbReference>
<dbReference type="EMBL" id="UZAN01043648">
    <property type="protein sequence ID" value="VDP78881.1"/>
    <property type="molecule type" value="Genomic_DNA"/>
</dbReference>
<evidence type="ECO:0000259" key="8">
    <source>
        <dbReference type="Pfam" id="PF12719"/>
    </source>
</evidence>
<evidence type="ECO:0000256" key="2">
    <source>
        <dbReference type="ARBA" id="ARBA00022454"/>
    </source>
</evidence>
<dbReference type="SUPFAM" id="SSF48371">
    <property type="entry name" value="ARM repeat"/>
    <property type="match status" value="1"/>
</dbReference>
<keyword evidence="5" id="KW-0226">DNA condensation</keyword>
<gene>
    <name evidence="9" type="ORF">ECPE_LOCUS6629</name>
</gene>
<organism evidence="11">
    <name type="scientific">Echinostoma caproni</name>
    <dbReference type="NCBI Taxonomy" id="27848"/>
    <lineage>
        <taxon>Eukaryota</taxon>
        <taxon>Metazoa</taxon>
        <taxon>Spiralia</taxon>
        <taxon>Lophotrochozoa</taxon>
        <taxon>Platyhelminthes</taxon>
        <taxon>Trematoda</taxon>
        <taxon>Digenea</taxon>
        <taxon>Plagiorchiida</taxon>
        <taxon>Echinostomata</taxon>
        <taxon>Echinostomatoidea</taxon>
        <taxon>Echinostomatidae</taxon>
        <taxon>Echinostoma</taxon>
    </lineage>
</organism>
<feature type="domain" description="Nuclear condensin complex subunit 3 C-terminal" evidence="8">
    <location>
        <begin position="299"/>
        <end position="594"/>
    </location>
</feature>
<dbReference type="InterPro" id="IPR027165">
    <property type="entry name" value="CND3"/>
</dbReference>
<dbReference type="GO" id="GO:0007076">
    <property type="term" value="P:mitotic chromosome condensation"/>
    <property type="evidence" value="ECO:0007669"/>
    <property type="project" value="InterPro"/>
</dbReference>
<feature type="region of interest" description="Disordered" evidence="7">
    <location>
        <begin position="752"/>
        <end position="780"/>
    </location>
</feature>
<dbReference type="InterPro" id="IPR025977">
    <property type="entry name" value="Cnd3_C"/>
</dbReference>
<dbReference type="GO" id="GO:0000793">
    <property type="term" value="C:condensed chromosome"/>
    <property type="evidence" value="ECO:0007669"/>
    <property type="project" value="TreeGrafter"/>
</dbReference>
<sequence>MANSFTLVNPVQHKQVNEVVEMISELCDPTEPPLTNDPSIVSRGQSDLSQPKAISSAAPVVTEATAKPPVLSRIEERDIRLKIAKLDVRMNELNESLHNCVLRKDFETATGLRDQCAHLEAERSALMHQLHGGPQKNDCVAHSPMAFEIQANANQCSEPNSNPNTSRLRADRDELDDDVQTAEDCPANQINRCTGSVLVKANYLAALVIQQSGTFLIEQLVSKVVSEEFDEHTMELECVVAQVIQLASVLDLSDEFGRRRLVSLVRECITSPTVPNTLSPPLLKLYGLLETNLAMRVDHVMISETALRCIIDCLLIFGFRPFHESKIRPNTAVAPTDEAAVTESEDDFDYNASDFVALVKQDDANNTSEFCRCEEMSKTVTQLIAPIVALLDSEDEDLQTCSALGLAKLLIYDRLMSSRILSDLLLLWFNPITEDRQAIRRGLACFFTDYACGNPATRTSATSAQMGNYAHQASLANSVLPTLNALIRAPASSPLSEVEPADVASLLARLTDTSHWQQQEQQPKGGLIVNPPDLDQEDVQGAGETGVDGHSGSRKLGADNPHHDRLATQLAAEVLKAPQSAEAKLYLRMLCQLHPSRNNLAVHKELLLLSDSMTKYADRSTTLLLHRFRKLINENLKALNLNPDQVLADLKRRVDSVECTPNSEGSETSHNVELDTTALFSARRLCDPSHPTLIGSARPNVHLVSPMNARGAGNRTVSVLDKSGRHMTLLNFSDDESEEDSKLIFENSIPGSSVSNITANPGPSLVSENDKSSVKPKPARLPKARTGLELRSVGSGLRPLPMSYTFHGYRLVPMA</sequence>
<comment type="subcellular location">
    <subcellularLocation>
        <location evidence="1">Chromosome</location>
    </subcellularLocation>
</comment>
<keyword evidence="4" id="KW-0498">Mitosis</keyword>
<reference evidence="11" key="1">
    <citation type="submission" date="2016-06" db="UniProtKB">
        <authorList>
            <consortium name="WormBaseParasite"/>
        </authorList>
    </citation>
    <scope>IDENTIFICATION</scope>
</reference>
<feature type="region of interest" description="Disordered" evidence="7">
    <location>
        <begin position="514"/>
        <end position="561"/>
    </location>
</feature>
<evidence type="ECO:0000313" key="9">
    <source>
        <dbReference type="EMBL" id="VDP78881.1"/>
    </source>
</evidence>
<name>A0A183AI44_9TREM</name>
<evidence type="ECO:0000256" key="4">
    <source>
        <dbReference type="ARBA" id="ARBA00022776"/>
    </source>
</evidence>
<evidence type="ECO:0000256" key="1">
    <source>
        <dbReference type="ARBA" id="ARBA00004286"/>
    </source>
</evidence>
<feature type="compositionally biased region" description="Polar residues" evidence="7">
    <location>
        <begin position="752"/>
        <end position="761"/>
    </location>
</feature>
<dbReference type="PANTHER" id="PTHR14418">
    <property type="entry name" value="CONDENSIN COMPLEX SUBUNIT 3-RELATED"/>
    <property type="match status" value="1"/>
</dbReference>
<evidence type="ECO:0000256" key="7">
    <source>
        <dbReference type="SAM" id="MobiDB-lite"/>
    </source>
</evidence>
<dbReference type="WBParaSite" id="ECPE_0000664201-mRNA-1">
    <property type="protein sequence ID" value="ECPE_0000664201-mRNA-1"/>
    <property type="gene ID" value="ECPE_0000664201"/>
</dbReference>
<dbReference type="OrthoDB" id="6285536at2759"/>
<dbReference type="InterPro" id="IPR016024">
    <property type="entry name" value="ARM-type_fold"/>
</dbReference>
<keyword evidence="6" id="KW-0131">Cell cycle</keyword>
<reference evidence="9 10" key="2">
    <citation type="submission" date="2018-11" db="EMBL/GenBank/DDBJ databases">
        <authorList>
            <consortium name="Pathogen Informatics"/>
        </authorList>
    </citation>
    <scope>NUCLEOTIDE SEQUENCE [LARGE SCALE GENOMIC DNA]</scope>
    <source>
        <strain evidence="9 10">Egypt</strain>
    </source>
</reference>
<evidence type="ECO:0000256" key="3">
    <source>
        <dbReference type="ARBA" id="ARBA00022618"/>
    </source>
</evidence>
<evidence type="ECO:0000313" key="10">
    <source>
        <dbReference type="Proteomes" id="UP000272942"/>
    </source>
</evidence>
<keyword evidence="10" id="KW-1185">Reference proteome</keyword>
<accession>A0A183AI44</accession>